<evidence type="ECO:0000256" key="3">
    <source>
        <dbReference type="ARBA" id="ARBA00023157"/>
    </source>
</evidence>
<dbReference type="FunFam" id="2.60.40.10:FF:000022">
    <property type="entry name" value="Cardiac titin"/>
    <property type="match status" value="5"/>
</dbReference>
<evidence type="ECO:0000256" key="4">
    <source>
        <dbReference type="ARBA" id="ARBA00023319"/>
    </source>
</evidence>
<evidence type="ECO:0000313" key="6">
    <source>
        <dbReference type="Ensembl" id="ENSCCRP00020046863.1"/>
    </source>
</evidence>
<dbReference type="PANTHER" id="PTHR12231">
    <property type="entry name" value="CTX-RELATED TYPE I TRANSMEMBRANE PROTEIN"/>
    <property type="match status" value="1"/>
</dbReference>
<dbReference type="InterPro" id="IPR003598">
    <property type="entry name" value="Ig_sub2"/>
</dbReference>
<feature type="domain" description="Ig-like" evidence="5">
    <location>
        <begin position="284"/>
        <end position="372"/>
    </location>
</feature>
<dbReference type="Pfam" id="PF07679">
    <property type="entry name" value="I-set"/>
    <property type="match status" value="6"/>
</dbReference>
<dbReference type="Gene3D" id="2.60.40.10">
    <property type="entry name" value="Immunoglobulins"/>
    <property type="match status" value="6"/>
</dbReference>
<dbReference type="InterPro" id="IPR013783">
    <property type="entry name" value="Ig-like_fold"/>
</dbReference>
<dbReference type="InterPro" id="IPR051170">
    <property type="entry name" value="Neural/epithelial_adhesion"/>
</dbReference>
<dbReference type="Proteomes" id="UP000694701">
    <property type="component" value="Unplaced"/>
</dbReference>
<dbReference type="InterPro" id="IPR036179">
    <property type="entry name" value="Ig-like_dom_sf"/>
</dbReference>
<dbReference type="GO" id="GO:0003007">
    <property type="term" value="P:heart morphogenesis"/>
    <property type="evidence" value="ECO:0007669"/>
    <property type="project" value="UniProtKB-ARBA"/>
</dbReference>
<keyword evidence="4" id="KW-0393">Immunoglobulin domain</keyword>
<feature type="domain" description="Ig-like" evidence="5">
    <location>
        <begin position="193"/>
        <end position="279"/>
    </location>
</feature>
<evidence type="ECO:0000256" key="1">
    <source>
        <dbReference type="ARBA" id="ARBA00022729"/>
    </source>
</evidence>
<keyword evidence="2" id="KW-0677">Repeat</keyword>
<dbReference type="InterPro" id="IPR013098">
    <property type="entry name" value="Ig_I-set"/>
</dbReference>
<sequence>MEQLQIIPPSFIKPLMEMEEILGTNIQIGCKISGSLPITVEWMKDGTKLSGRTKHKLLKDENNVSLEIECLEKADTGTYTCKLSNKAGSCECSGTLRVKEPPSFVLVPESQAVVPNTTVRFKSTFKGTSPFTVKWFKDDTELICGPSCFTGLEGLSCFLDLFAVGISHSGTYSCQISNDAGTAKCTTTFHHVPLKLPAAKIMKMGEQLQLECKVTGTAPLKMSWYKNDAVLSDGDNMRMTFDNTVGVLEIFKCSFEDNGVYTCEVQNDAGTKSCSTTLTVKEPPAFHKVPTPVEGLKGKDASLNCELKGSAPFEIKWFKDQKQLKESRKYKFVSEGCSATLHILGLEASDAGEYECKASNNVGSDSCQGTVKLREPPVFVKKLSNMTAISGEEVVLLATVKGSQPMTVSWVQDKDHILRDGDNRKITFENNQVTLKIFKADSTTAGKYTCQLKNDAGVAECTANLTVLEPAAIVDKTESISVTAGDTAVLECTVSGTPELKPKWYKDGVELSSGRKYKITFSKMISSLKLLSTEKSDTGEYTFEIKNEVGSDSCKMHLTVFGQ</sequence>
<evidence type="ECO:0000259" key="5">
    <source>
        <dbReference type="PROSITE" id="PS50835"/>
    </source>
</evidence>
<dbReference type="AlphaFoldDB" id="A0A8C2F1Y7"/>
<dbReference type="Ensembl" id="ENSCCRT00020051085.1">
    <property type="protein sequence ID" value="ENSCCRP00020046863.1"/>
    <property type="gene ID" value="ENSCCRG00020020833.1"/>
</dbReference>
<name>A0A8C2F1Y7_CYPCA</name>
<dbReference type="PROSITE" id="PS50835">
    <property type="entry name" value="IG_LIKE"/>
    <property type="match status" value="6"/>
</dbReference>
<dbReference type="GO" id="GO:0043005">
    <property type="term" value="C:neuron projection"/>
    <property type="evidence" value="ECO:0007669"/>
    <property type="project" value="TreeGrafter"/>
</dbReference>
<dbReference type="InterPro" id="IPR003599">
    <property type="entry name" value="Ig_sub"/>
</dbReference>
<dbReference type="SMART" id="SM00408">
    <property type="entry name" value="IGc2"/>
    <property type="match status" value="6"/>
</dbReference>
<dbReference type="FunFam" id="2.60.40.10:FF:000107">
    <property type="entry name" value="Myosin, light chain kinase a"/>
    <property type="match status" value="1"/>
</dbReference>
<dbReference type="PANTHER" id="PTHR12231:SF253">
    <property type="entry name" value="DPR-INTERACTING PROTEIN ETA, ISOFORM B-RELATED"/>
    <property type="match status" value="1"/>
</dbReference>
<accession>A0A8C2F1Y7</accession>
<dbReference type="GO" id="GO:0055013">
    <property type="term" value="P:cardiac muscle cell development"/>
    <property type="evidence" value="ECO:0007669"/>
    <property type="project" value="UniProtKB-ARBA"/>
</dbReference>
<reference evidence="6" key="1">
    <citation type="submission" date="2025-08" db="UniProtKB">
        <authorList>
            <consortium name="Ensembl"/>
        </authorList>
    </citation>
    <scope>IDENTIFICATION</scope>
</reference>
<proteinExistence type="predicted"/>
<dbReference type="CDD" id="cd00096">
    <property type="entry name" value="Ig"/>
    <property type="match status" value="3"/>
</dbReference>
<feature type="domain" description="Ig-like" evidence="5">
    <location>
        <begin position="470"/>
        <end position="559"/>
    </location>
</feature>
<keyword evidence="1" id="KW-0732">Signal</keyword>
<evidence type="ECO:0000313" key="7">
    <source>
        <dbReference type="Proteomes" id="UP000694701"/>
    </source>
</evidence>
<feature type="domain" description="Ig-like" evidence="5">
    <location>
        <begin position="376"/>
        <end position="466"/>
    </location>
</feature>
<evidence type="ECO:0000256" key="2">
    <source>
        <dbReference type="ARBA" id="ARBA00022737"/>
    </source>
</evidence>
<feature type="domain" description="Ig-like" evidence="5">
    <location>
        <begin position="102"/>
        <end position="190"/>
    </location>
</feature>
<dbReference type="SMART" id="SM00409">
    <property type="entry name" value="IG"/>
    <property type="match status" value="6"/>
</dbReference>
<dbReference type="SUPFAM" id="SSF48726">
    <property type="entry name" value="Immunoglobulin"/>
    <property type="match status" value="6"/>
</dbReference>
<feature type="domain" description="Ig-like" evidence="5">
    <location>
        <begin position="9"/>
        <end position="97"/>
    </location>
</feature>
<keyword evidence="3" id="KW-1015">Disulfide bond</keyword>
<dbReference type="InterPro" id="IPR007110">
    <property type="entry name" value="Ig-like_dom"/>
</dbReference>
<organism evidence="6 7">
    <name type="scientific">Cyprinus carpio</name>
    <name type="common">Common carp</name>
    <dbReference type="NCBI Taxonomy" id="7962"/>
    <lineage>
        <taxon>Eukaryota</taxon>
        <taxon>Metazoa</taxon>
        <taxon>Chordata</taxon>
        <taxon>Craniata</taxon>
        <taxon>Vertebrata</taxon>
        <taxon>Euteleostomi</taxon>
        <taxon>Actinopterygii</taxon>
        <taxon>Neopterygii</taxon>
        <taxon>Teleostei</taxon>
        <taxon>Ostariophysi</taxon>
        <taxon>Cypriniformes</taxon>
        <taxon>Cyprinidae</taxon>
        <taxon>Cyprininae</taxon>
        <taxon>Cyprinus</taxon>
    </lineage>
</organism>
<protein>
    <recommendedName>
        <fullName evidence="5">Ig-like domain-containing protein</fullName>
    </recommendedName>
</protein>